<comment type="caution">
    <text evidence="2">The sequence shown here is derived from an EMBL/GenBank/DDBJ whole genome shotgun (WGS) entry which is preliminary data.</text>
</comment>
<proteinExistence type="predicted"/>
<sequence length="158" mass="16319">MLDFSTSGILIAALQGLWLTLSPAALGTFVAGVGILALAACGIVVLPVRYRLPAIVLGGALAILGVGWQLALAEGAKTAILANAKAAIAADRERADLAEAAARDIGAQAVRDAEEYERALSAKKESDHAADVHPDRDRIAVPRDLARGLRALQRAGAH</sequence>
<feature type="transmembrane region" description="Helical" evidence="1">
    <location>
        <begin position="24"/>
        <end position="45"/>
    </location>
</feature>
<keyword evidence="1" id="KW-0812">Transmembrane</keyword>
<protein>
    <submittedName>
        <fullName evidence="2">Uncharacterized protein</fullName>
    </submittedName>
</protein>
<evidence type="ECO:0000313" key="3">
    <source>
        <dbReference type="Proteomes" id="UP001055108"/>
    </source>
</evidence>
<evidence type="ECO:0000313" key="2">
    <source>
        <dbReference type="EMBL" id="GJD78033.1"/>
    </source>
</evidence>
<dbReference type="Proteomes" id="UP001055108">
    <property type="component" value="Unassembled WGS sequence"/>
</dbReference>
<feature type="transmembrane region" description="Helical" evidence="1">
    <location>
        <begin position="52"/>
        <end position="71"/>
    </location>
</feature>
<accession>A0AA37MAN1</accession>
<dbReference type="EMBL" id="BPQM01000026">
    <property type="protein sequence ID" value="GJD78033.1"/>
    <property type="molecule type" value="Genomic_DNA"/>
</dbReference>
<dbReference type="AlphaFoldDB" id="A0AA37MAN1"/>
<reference evidence="2" key="1">
    <citation type="journal article" date="2016" name="Front. Microbiol.">
        <title>Genome Sequence of the Piezophilic, Mesophilic Sulfate-Reducing Bacterium Desulfovibrio indicus J2T.</title>
        <authorList>
            <person name="Cao J."/>
            <person name="Maignien L."/>
            <person name="Shao Z."/>
            <person name="Alain K."/>
            <person name="Jebbar M."/>
        </authorList>
    </citation>
    <scope>NUCLEOTIDE SEQUENCE</scope>
    <source>
        <strain evidence="2">NBRC 103626</strain>
    </source>
</reference>
<keyword evidence="1" id="KW-0472">Membrane</keyword>
<dbReference type="RefSeq" id="WP_238301764.1">
    <property type="nucleotide sequence ID" value="NZ_BPQM01000026.1"/>
</dbReference>
<keyword evidence="1" id="KW-1133">Transmembrane helix</keyword>
<keyword evidence="3" id="KW-1185">Reference proteome</keyword>
<evidence type="ECO:0000256" key="1">
    <source>
        <dbReference type="SAM" id="Phobius"/>
    </source>
</evidence>
<gene>
    <name evidence="2" type="ORF">NBEOAGPD_1245</name>
</gene>
<organism evidence="2 3">
    <name type="scientific">Methylobacterium gregans</name>
    <dbReference type="NCBI Taxonomy" id="374424"/>
    <lineage>
        <taxon>Bacteria</taxon>
        <taxon>Pseudomonadati</taxon>
        <taxon>Pseudomonadota</taxon>
        <taxon>Alphaproteobacteria</taxon>
        <taxon>Hyphomicrobiales</taxon>
        <taxon>Methylobacteriaceae</taxon>
        <taxon>Methylobacterium</taxon>
    </lineage>
</organism>
<reference evidence="2" key="2">
    <citation type="submission" date="2021-08" db="EMBL/GenBank/DDBJ databases">
        <authorList>
            <person name="Tani A."/>
            <person name="Ola A."/>
            <person name="Ogura Y."/>
            <person name="Katsura K."/>
            <person name="Hayashi T."/>
        </authorList>
    </citation>
    <scope>NUCLEOTIDE SEQUENCE</scope>
    <source>
        <strain evidence="2">NBRC 103626</strain>
    </source>
</reference>
<name>A0AA37MAN1_9HYPH</name>